<evidence type="ECO:0000256" key="1">
    <source>
        <dbReference type="SAM" id="MobiDB-lite"/>
    </source>
</evidence>
<dbReference type="AlphaFoldDB" id="A0A0F7S194"/>
<dbReference type="Proteomes" id="UP000242770">
    <property type="component" value="Unassembled WGS sequence"/>
</dbReference>
<feature type="compositionally biased region" description="Acidic residues" evidence="1">
    <location>
        <begin position="36"/>
        <end position="54"/>
    </location>
</feature>
<accession>A0A0F7S194</accession>
<sequence length="136" mass="14536">MTTSSDMTVATPVHSIASTRVDELAMVSLLVVSDQADADDDGSEEDEDEDEDEPSWSQTTDAALFSTKDRLESGSEFKFLISADHLEPALGIGEQPTDATLKFWHFLCVTLSVGAKTESLAAEIGVDAGRAKLGLQ</sequence>
<protein>
    <submittedName>
        <fullName evidence="2">Uncharacterized protein</fullName>
    </submittedName>
</protein>
<evidence type="ECO:0000313" key="3">
    <source>
        <dbReference type="Proteomes" id="UP000242770"/>
    </source>
</evidence>
<organism evidence="2 3">
    <name type="scientific">Sporisorium scitamineum</name>
    <dbReference type="NCBI Taxonomy" id="49012"/>
    <lineage>
        <taxon>Eukaryota</taxon>
        <taxon>Fungi</taxon>
        <taxon>Dikarya</taxon>
        <taxon>Basidiomycota</taxon>
        <taxon>Ustilaginomycotina</taxon>
        <taxon>Ustilaginomycetes</taxon>
        <taxon>Ustilaginales</taxon>
        <taxon>Ustilaginaceae</taxon>
        <taxon>Sporisorium</taxon>
    </lineage>
</organism>
<proteinExistence type="predicted"/>
<reference evidence="3" key="1">
    <citation type="submission" date="2014-06" db="EMBL/GenBank/DDBJ databases">
        <authorList>
            <person name="Berkman P.J."/>
        </authorList>
    </citation>
    <scope>NUCLEOTIDE SEQUENCE [LARGE SCALE GENOMIC DNA]</scope>
</reference>
<feature type="region of interest" description="Disordered" evidence="1">
    <location>
        <begin position="34"/>
        <end position="61"/>
    </location>
</feature>
<gene>
    <name evidence="2" type="primary">SSCI56640.1</name>
</gene>
<evidence type="ECO:0000313" key="2">
    <source>
        <dbReference type="EMBL" id="CDS01039.1"/>
    </source>
</evidence>
<name>A0A0F7S194_9BASI</name>
<dbReference type="EMBL" id="CCFA01003381">
    <property type="protein sequence ID" value="CDS01039.1"/>
    <property type="molecule type" value="Genomic_DNA"/>
</dbReference>
<keyword evidence="3" id="KW-1185">Reference proteome</keyword>